<dbReference type="GO" id="GO:0003677">
    <property type="term" value="F:DNA binding"/>
    <property type="evidence" value="ECO:0007669"/>
    <property type="project" value="UniProtKB-KW"/>
</dbReference>
<dbReference type="InterPro" id="IPR036388">
    <property type="entry name" value="WH-like_DNA-bd_sf"/>
</dbReference>
<reference evidence="2 3" key="1">
    <citation type="submission" date="2015-06" db="EMBL/GenBank/DDBJ databases">
        <title>Genome sequence of the organohalide-respiring Dehalogenimonas alkenigignens type strain (IP3-3T).</title>
        <authorList>
            <person name="Key T.A."/>
            <person name="Richmond D.P."/>
            <person name="Bowman K.S."/>
            <person name="Cho Y.-J."/>
            <person name="Chun J."/>
            <person name="da Costa M.S."/>
            <person name="Rainey F.A."/>
            <person name="Moe W.M."/>
        </authorList>
    </citation>
    <scope>NUCLEOTIDE SEQUENCE [LARGE SCALE GENOMIC DNA]</scope>
    <source>
        <strain evidence="2 3">IP3-3</strain>
    </source>
</reference>
<dbReference type="Gene3D" id="1.10.10.10">
    <property type="entry name" value="Winged helix-like DNA-binding domain superfamily/Winged helix DNA-binding domain"/>
    <property type="match status" value="1"/>
</dbReference>
<keyword evidence="2" id="KW-0238">DNA-binding</keyword>
<evidence type="ECO:0000313" key="3">
    <source>
        <dbReference type="Proteomes" id="UP000053947"/>
    </source>
</evidence>
<keyword evidence="3" id="KW-1185">Reference proteome</keyword>
<dbReference type="RefSeq" id="WP_058438614.1">
    <property type="nucleotide sequence ID" value="NZ_KQ758903.1"/>
</dbReference>
<proteinExistence type="predicted"/>
<dbReference type="Proteomes" id="UP000053947">
    <property type="component" value="Unassembled WGS sequence"/>
</dbReference>
<name>A0A0W0GGY0_9CHLR</name>
<dbReference type="CDD" id="cd00090">
    <property type="entry name" value="HTH_ARSR"/>
    <property type="match status" value="1"/>
</dbReference>
<dbReference type="EMBL" id="LFDV01000002">
    <property type="protein sequence ID" value="KTB47803.1"/>
    <property type="molecule type" value="Genomic_DNA"/>
</dbReference>
<sequence>MITNGNDKTDFTPKLKEILSKEPGLSVKEIAEKLGTNRQFMAGVLKVLEERGEVTYRQVGPARIYYAASFTKGKNHW</sequence>
<evidence type="ECO:0000313" key="2">
    <source>
        <dbReference type="EMBL" id="KTB47803.1"/>
    </source>
</evidence>
<organism evidence="2 3">
    <name type="scientific">Dehalogenimonas alkenigignens</name>
    <dbReference type="NCBI Taxonomy" id="1217799"/>
    <lineage>
        <taxon>Bacteria</taxon>
        <taxon>Bacillati</taxon>
        <taxon>Chloroflexota</taxon>
        <taxon>Dehalococcoidia</taxon>
        <taxon>Dehalococcoidales</taxon>
        <taxon>Dehalococcoidaceae</taxon>
        <taxon>Dehalogenimonas</taxon>
    </lineage>
</organism>
<evidence type="ECO:0000259" key="1">
    <source>
        <dbReference type="Pfam" id="PF12802"/>
    </source>
</evidence>
<dbReference type="STRING" id="1217799.DEALK_06480"/>
<dbReference type="Pfam" id="PF12802">
    <property type="entry name" value="MarR_2"/>
    <property type="match status" value="1"/>
</dbReference>
<comment type="caution">
    <text evidence="2">The sequence shown here is derived from an EMBL/GenBank/DDBJ whole genome shotgun (WGS) entry which is preliminary data.</text>
</comment>
<dbReference type="GO" id="GO:0003700">
    <property type="term" value="F:DNA-binding transcription factor activity"/>
    <property type="evidence" value="ECO:0007669"/>
    <property type="project" value="InterPro"/>
</dbReference>
<accession>A0A0W0GGY0</accession>
<dbReference type="InterPro" id="IPR011991">
    <property type="entry name" value="ArsR-like_HTH"/>
</dbReference>
<gene>
    <name evidence="2" type="ORF">DEALK_06480</name>
</gene>
<dbReference type="InterPro" id="IPR036390">
    <property type="entry name" value="WH_DNA-bd_sf"/>
</dbReference>
<dbReference type="InterPro" id="IPR000835">
    <property type="entry name" value="HTH_MarR-typ"/>
</dbReference>
<protein>
    <submittedName>
        <fullName evidence="2">Winged helix-turn-helix DNA-binding</fullName>
    </submittedName>
</protein>
<dbReference type="OrthoDB" id="165950at2"/>
<feature type="domain" description="HTH marR-type" evidence="1">
    <location>
        <begin position="19"/>
        <end position="58"/>
    </location>
</feature>
<dbReference type="SUPFAM" id="SSF46785">
    <property type="entry name" value="Winged helix' DNA-binding domain"/>
    <property type="match status" value="1"/>
</dbReference>
<dbReference type="AlphaFoldDB" id="A0A0W0GGY0"/>